<dbReference type="GO" id="GO:0003700">
    <property type="term" value="F:DNA-binding transcription factor activity"/>
    <property type="evidence" value="ECO:0007669"/>
    <property type="project" value="TreeGrafter"/>
</dbReference>
<dbReference type="SUPFAM" id="SSF55781">
    <property type="entry name" value="GAF domain-like"/>
    <property type="match status" value="1"/>
</dbReference>
<dbReference type="PROSITE" id="PS51078">
    <property type="entry name" value="ICLR_ED"/>
    <property type="match status" value="1"/>
</dbReference>
<name>A0AAU8EYG3_9MICC</name>
<evidence type="ECO:0000256" key="2">
    <source>
        <dbReference type="ARBA" id="ARBA00023125"/>
    </source>
</evidence>
<evidence type="ECO:0000256" key="3">
    <source>
        <dbReference type="ARBA" id="ARBA00023163"/>
    </source>
</evidence>
<dbReference type="AlphaFoldDB" id="A0AAU8EYG3"/>
<evidence type="ECO:0000259" key="4">
    <source>
        <dbReference type="PROSITE" id="PS51077"/>
    </source>
</evidence>
<keyword evidence="1" id="KW-0805">Transcription regulation</keyword>
<geneLocation type="plasmid" evidence="6">
    <name>unnamed</name>
</geneLocation>
<dbReference type="InterPro" id="IPR014757">
    <property type="entry name" value="Tscrpt_reg_IclR_C"/>
</dbReference>
<dbReference type="InterPro" id="IPR036390">
    <property type="entry name" value="WH_DNA-bd_sf"/>
</dbReference>
<dbReference type="EMBL" id="CP159280">
    <property type="protein sequence ID" value="XCH13886.1"/>
    <property type="molecule type" value="Genomic_DNA"/>
</dbReference>
<dbReference type="InterPro" id="IPR050707">
    <property type="entry name" value="HTH_MetabolicPath_Reg"/>
</dbReference>
<dbReference type="PANTHER" id="PTHR30136">
    <property type="entry name" value="HELIX-TURN-HELIX TRANSCRIPTIONAL REGULATOR, ICLR FAMILY"/>
    <property type="match status" value="1"/>
</dbReference>
<dbReference type="SUPFAM" id="SSF46785">
    <property type="entry name" value="Winged helix' DNA-binding domain"/>
    <property type="match status" value="1"/>
</dbReference>
<dbReference type="Gene3D" id="3.30.450.40">
    <property type="match status" value="1"/>
</dbReference>
<dbReference type="GO" id="GO:0045892">
    <property type="term" value="P:negative regulation of DNA-templated transcription"/>
    <property type="evidence" value="ECO:0007669"/>
    <property type="project" value="TreeGrafter"/>
</dbReference>
<dbReference type="GO" id="GO:0003677">
    <property type="term" value="F:DNA binding"/>
    <property type="evidence" value="ECO:0007669"/>
    <property type="project" value="UniProtKB-KW"/>
</dbReference>
<accession>A0AAU8EYG3</accession>
<keyword evidence="3" id="KW-0804">Transcription</keyword>
<dbReference type="PROSITE" id="PS51077">
    <property type="entry name" value="HTH_ICLR"/>
    <property type="match status" value="1"/>
</dbReference>
<dbReference type="Pfam" id="PF01614">
    <property type="entry name" value="IclR_C"/>
    <property type="match status" value="1"/>
</dbReference>
<feature type="domain" description="IclR-ED" evidence="5">
    <location>
        <begin position="65"/>
        <end position="246"/>
    </location>
</feature>
<organism evidence="6">
    <name type="scientific">Arthrobacter sp. K5</name>
    <dbReference type="NCBI Taxonomy" id="2839623"/>
    <lineage>
        <taxon>Bacteria</taxon>
        <taxon>Bacillati</taxon>
        <taxon>Actinomycetota</taxon>
        <taxon>Actinomycetes</taxon>
        <taxon>Micrococcales</taxon>
        <taxon>Micrococcaceae</taxon>
        <taxon>Arthrobacter</taxon>
    </lineage>
</organism>
<dbReference type="PANTHER" id="PTHR30136:SF24">
    <property type="entry name" value="HTH-TYPE TRANSCRIPTIONAL REPRESSOR ALLR"/>
    <property type="match status" value="1"/>
</dbReference>
<dbReference type="SMART" id="SM00346">
    <property type="entry name" value="HTH_ICLR"/>
    <property type="match status" value="1"/>
</dbReference>
<gene>
    <name evidence="7" type="ORF">ABRP34_22510</name>
    <name evidence="6" type="ORF">ABRP34_23615</name>
</gene>
<dbReference type="InterPro" id="IPR029016">
    <property type="entry name" value="GAF-like_dom_sf"/>
</dbReference>
<protein>
    <submittedName>
        <fullName evidence="6">IclR family transcriptional regulator</fullName>
    </submittedName>
</protein>
<keyword evidence="2" id="KW-0238">DNA-binding</keyword>
<dbReference type="RefSeq" id="WP_353713539.1">
    <property type="nucleotide sequence ID" value="NZ_CP159280.1"/>
</dbReference>
<proteinExistence type="predicted"/>
<feature type="domain" description="HTH iclR-type" evidence="4">
    <location>
        <begin position="1"/>
        <end position="64"/>
    </location>
</feature>
<dbReference type="Gene3D" id="1.10.10.10">
    <property type="entry name" value="Winged helix-like DNA-binding domain superfamily/Winged helix DNA-binding domain"/>
    <property type="match status" value="1"/>
</dbReference>
<evidence type="ECO:0000313" key="6">
    <source>
        <dbReference type="EMBL" id="XCH13835.1"/>
    </source>
</evidence>
<dbReference type="InterPro" id="IPR036388">
    <property type="entry name" value="WH-like_DNA-bd_sf"/>
</dbReference>
<evidence type="ECO:0000256" key="1">
    <source>
        <dbReference type="ARBA" id="ARBA00023015"/>
    </source>
</evidence>
<dbReference type="InterPro" id="IPR005471">
    <property type="entry name" value="Tscrpt_reg_IclR_N"/>
</dbReference>
<keyword evidence="6" id="KW-0614">Plasmid</keyword>
<reference evidence="6" key="1">
    <citation type="submission" date="2024-06" db="EMBL/GenBank/DDBJ databases">
        <title>Biodegradation of dimethachlon by Arthrobacter sp. K5: mechanistic insights and ecological implications.</title>
        <authorList>
            <person name="Hu S."/>
            <person name="Lu P."/>
        </authorList>
    </citation>
    <scope>NUCLEOTIDE SEQUENCE</scope>
    <source>
        <strain evidence="6">K5</strain>
        <plasmid evidence="6">unnamed</plasmid>
    </source>
</reference>
<dbReference type="EMBL" id="CP159280">
    <property type="protein sequence ID" value="XCH13835.1"/>
    <property type="molecule type" value="Genomic_DNA"/>
</dbReference>
<evidence type="ECO:0000259" key="5">
    <source>
        <dbReference type="PROSITE" id="PS51078"/>
    </source>
</evidence>
<sequence>MKSVIQAFRVLQEVAETQPVGVSDLARRLDLPKSTAHRFLTTLETVGWVARKSGSQGGQWVLSAAPAILAQRVAADSNLRTAAKPVMERLRNACTEAVHLAVPQSGEVVVIDQVESTQPVRIHWPVGQHSPVHASANGKAILAFSGGQQRANLYPESFEVFTPDTISSAEEFEADLAQVRERGFAIVRGELREDICSLAAPIFGGRSNPVASLSAFMPTYRMPEDEGILGAMVREAAAEISAAMKLGQNG</sequence>
<evidence type="ECO:0000313" key="7">
    <source>
        <dbReference type="EMBL" id="XCH13886.1"/>
    </source>
</evidence>
<dbReference type="Pfam" id="PF09339">
    <property type="entry name" value="HTH_IclR"/>
    <property type="match status" value="1"/>
</dbReference>